<name>A0A0D1LAR6_BACIU</name>
<protein>
    <submittedName>
        <fullName evidence="3">Transcription regulator</fullName>
    </submittedName>
</protein>
<organism evidence="3 4">
    <name type="scientific">Bacillus subtilis</name>
    <dbReference type="NCBI Taxonomy" id="1423"/>
    <lineage>
        <taxon>Bacteria</taxon>
        <taxon>Bacillati</taxon>
        <taxon>Bacillota</taxon>
        <taxon>Bacilli</taxon>
        <taxon>Bacillales</taxon>
        <taxon>Bacillaceae</taxon>
        <taxon>Bacillus</taxon>
    </lineage>
</organism>
<evidence type="ECO:0000256" key="1">
    <source>
        <dbReference type="ARBA" id="ARBA00007227"/>
    </source>
</evidence>
<gene>
    <name evidence="3" type="ORF">SC09_Contig17orf00038</name>
</gene>
<dbReference type="Pfam" id="PF06114">
    <property type="entry name" value="Peptidase_M78"/>
    <property type="match status" value="1"/>
</dbReference>
<dbReference type="InterPro" id="IPR001387">
    <property type="entry name" value="Cro/C1-type_HTH"/>
</dbReference>
<dbReference type="InterPro" id="IPR010359">
    <property type="entry name" value="IrrE_HExxH"/>
</dbReference>
<dbReference type="InterPro" id="IPR010982">
    <property type="entry name" value="Lambda_DNA-bd_dom_sf"/>
</dbReference>
<proteinExistence type="inferred from homology"/>
<dbReference type="Proteomes" id="UP000032247">
    <property type="component" value="Unassembled WGS sequence"/>
</dbReference>
<dbReference type="PATRIC" id="fig|1423.173.peg.38"/>
<evidence type="ECO:0000259" key="2">
    <source>
        <dbReference type="PROSITE" id="PS50943"/>
    </source>
</evidence>
<dbReference type="AlphaFoldDB" id="A0A0D1LAR6"/>
<dbReference type="SUPFAM" id="SSF47413">
    <property type="entry name" value="lambda repressor-like DNA-binding domains"/>
    <property type="match status" value="1"/>
</dbReference>
<feature type="domain" description="HTH cro/C1-type" evidence="2">
    <location>
        <begin position="7"/>
        <end position="61"/>
    </location>
</feature>
<evidence type="ECO:0000313" key="3">
    <source>
        <dbReference type="EMBL" id="KIU12921.1"/>
    </source>
</evidence>
<dbReference type="GO" id="GO:0003677">
    <property type="term" value="F:DNA binding"/>
    <property type="evidence" value="ECO:0007669"/>
    <property type="project" value="InterPro"/>
</dbReference>
<sequence>MFVGEKLTDIRVLHGYSRNELANVLNVTEQSIWQYENGYATPGIETMNKIKQLFKVKTKFFYNEKPIGEIVKEEGIAYRSTEKNSIKKTRSEAVYLRFMNYLVDYIEEFVEYPENLITLLRDRAINKIIKEGHLSDELIKQLALDAREVLGLNNCDNQNLMFLMEKNGAYIIERTLNVETDAYSAWVNDHRPYIVLGNSKKSAVRRNFDLAHELGHLIMHYKVNILDLNRQEYERIEKEANLFASNFLLPEEQFLNDLKIIKRKSNPDSYIELKEKWHVSIAALAYRGYQLNELTYQQYRYFNGLLNKKQYKIREPLDDQISIVKPGKIRNSLKYIFENKLSDLEEIHRYSSFETEFISSLLNIEEEFFFDYLIKPRIFNFEKKA</sequence>
<comment type="caution">
    <text evidence="3">The sequence shown here is derived from an EMBL/GenBank/DDBJ whole genome shotgun (WGS) entry which is preliminary data.</text>
</comment>
<dbReference type="Gene3D" id="1.10.10.2910">
    <property type="match status" value="1"/>
</dbReference>
<evidence type="ECO:0000313" key="4">
    <source>
        <dbReference type="Proteomes" id="UP000032247"/>
    </source>
</evidence>
<reference evidence="3 4" key="1">
    <citation type="submission" date="2014-12" db="EMBL/GenBank/DDBJ databases">
        <title>Comparative genome analysis of Bacillus coagulans HM-08, Clostridium butyricum HM-68, Bacillus subtilis HM-66 and Bacillus licheniformis BL-09.</title>
        <authorList>
            <person name="Zhang H."/>
        </authorList>
    </citation>
    <scope>NUCLEOTIDE SEQUENCE [LARGE SCALE GENOMIC DNA]</scope>
    <source>
        <strain evidence="3 4">HM-66</strain>
    </source>
</reference>
<dbReference type="Pfam" id="PF01381">
    <property type="entry name" value="HTH_3"/>
    <property type="match status" value="1"/>
</dbReference>
<comment type="similarity">
    <text evidence="1">Belongs to the short-chain fatty acyl-CoA assimilation regulator (ScfR) family.</text>
</comment>
<dbReference type="PANTHER" id="PTHR43236">
    <property type="entry name" value="ANTITOXIN HIGA1"/>
    <property type="match status" value="1"/>
</dbReference>
<dbReference type="CDD" id="cd00093">
    <property type="entry name" value="HTH_XRE"/>
    <property type="match status" value="1"/>
</dbReference>
<dbReference type="SMART" id="SM00530">
    <property type="entry name" value="HTH_XRE"/>
    <property type="match status" value="1"/>
</dbReference>
<dbReference type="PANTHER" id="PTHR43236:SF1">
    <property type="entry name" value="BLL7220 PROTEIN"/>
    <property type="match status" value="1"/>
</dbReference>
<dbReference type="Gene3D" id="1.10.260.40">
    <property type="entry name" value="lambda repressor-like DNA-binding domains"/>
    <property type="match status" value="1"/>
</dbReference>
<dbReference type="PROSITE" id="PS50943">
    <property type="entry name" value="HTH_CROC1"/>
    <property type="match status" value="1"/>
</dbReference>
<dbReference type="InterPro" id="IPR052345">
    <property type="entry name" value="Rad_response_metalloprotease"/>
</dbReference>
<dbReference type="EMBL" id="JXBC01000001">
    <property type="protein sequence ID" value="KIU12921.1"/>
    <property type="molecule type" value="Genomic_DNA"/>
</dbReference>
<accession>A0A0D1LAR6</accession>